<keyword evidence="3" id="KW-1185">Reference proteome</keyword>
<dbReference type="OrthoDB" id="9805479at2"/>
<name>I5C986_9BACT</name>
<evidence type="ECO:0000313" key="2">
    <source>
        <dbReference type="EMBL" id="EIM78388.1"/>
    </source>
</evidence>
<feature type="transmembrane region" description="Helical" evidence="1">
    <location>
        <begin position="26"/>
        <end position="49"/>
    </location>
</feature>
<feature type="transmembrane region" description="Helical" evidence="1">
    <location>
        <begin position="230"/>
        <end position="250"/>
    </location>
</feature>
<keyword evidence="1" id="KW-0813">Transport</keyword>
<feature type="transmembrane region" description="Helical" evidence="1">
    <location>
        <begin position="157"/>
        <end position="178"/>
    </location>
</feature>
<feature type="transmembrane region" description="Helical" evidence="1">
    <location>
        <begin position="199"/>
        <end position="218"/>
    </location>
</feature>
<keyword evidence="1" id="KW-1133">Transmembrane helix</keyword>
<dbReference type="PATRIC" id="fig|1189621.3.peg.816"/>
<dbReference type="HAMAP" id="MF_02088">
    <property type="entry name" value="Q_prec_transport"/>
    <property type="match status" value="1"/>
</dbReference>
<organism evidence="2 3">
    <name type="scientific">Nitritalea halalkaliphila LW7</name>
    <dbReference type="NCBI Taxonomy" id="1189621"/>
    <lineage>
        <taxon>Bacteria</taxon>
        <taxon>Pseudomonadati</taxon>
        <taxon>Bacteroidota</taxon>
        <taxon>Cytophagia</taxon>
        <taxon>Cytophagales</taxon>
        <taxon>Cyclobacteriaceae</taxon>
        <taxon>Nitritalea</taxon>
    </lineage>
</organism>
<comment type="caution">
    <text evidence="2">The sequence shown here is derived from an EMBL/GenBank/DDBJ whole genome shotgun (WGS) entry which is preliminary data.</text>
</comment>
<accession>I5C986</accession>
<reference evidence="2 3" key="1">
    <citation type="submission" date="2012-05" db="EMBL/GenBank/DDBJ databases">
        <title>Genome sequence of Nitritalea halalkaliphila LW7.</title>
        <authorList>
            <person name="Jangir P.K."/>
            <person name="Singh A."/>
            <person name="Shivaji S."/>
            <person name="Sharma R."/>
        </authorList>
    </citation>
    <scope>NUCLEOTIDE SEQUENCE [LARGE SCALE GENOMIC DNA]</scope>
    <source>
        <strain evidence="2 3">LW7</strain>
    </source>
</reference>
<comment type="function">
    <text evidence="1">Involved in the import of queuosine (Q) precursors, required for Q precursor salvage.</text>
</comment>
<evidence type="ECO:0000313" key="3">
    <source>
        <dbReference type="Proteomes" id="UP000005551"/>
    </source>
</evidence>
<dbReference type="PANTHER" id="PTHR34300:SF2">
    <property type="entry name" value="QUEUOSINE PRECURSOR TRANSPORTER-RELATED"/>
    <property type="match status" value="1"/>
</dbReference>
<comment type="subcellular location">
    <subcellularLocation>
        <location evidence="1">Cell membrane</location>
        <topology evidence="1">Multi-pass membrane protein</topology>
    </subcellularLocation>
</comment>
<dbReference type="NCBIfam" id="TIGR00697">
    <property type="entry name" value="queuosine precursor transporter"/>
    <property type="match status" value="1"/>
</dbReference>
<proteinExistence type="inferred from homology"/>
<dbReference type="GO" id="GO:0005886">
    <property type="term" value="C:plasma membrane"/>
    <property type="evidence" value="ECO:0007669"/>
    <property type="project" value="UniProtKB-SubCell"/>
</dbReference>
<dbReference type="Pfam" id="PF02592">
    <property type="entry name" value="Vut_1"/>
    <property type="match status" value="1"/>
</dbReference>
<dbReference type="AlphaFoldDB" id="I5C986"/>
<keyword evidence="1" id="KW-1003">Cell membrane</keyword>
<keyword evidence="1" id="KW-0812">Transmembrane</keyword>
<dbReference type="STRING" id="1189621.A3SI_03910"/>
<keyword evidence="1" id="KW-0472">Membrane</keyword>
<dbReference type="EMBL" id="AJYA01000007">
    <property type="protein sequence ID" value="EIM78388.1"/>
    <property type="molecule type" value="Genomic_DNA"/>
</dbReference>
<dbReference type="GO" id="GO:0022857">
    <property type="term" value="F:transmembrane transporter activity"/>
    <property type="evidence" value="ECO:0007669"/>
    <property type="project" value="UniProtKB-UniRule"/>
</dbReference>
<protein>
    <recommendedName>
        <fullName evidence="1">Probable queuosine precursor transporter</fullName>
        <shortName evidence="1">Q precursor transporter</shortName>
    </recommendedName>
</protein>
<comment type="similarity">
    <text evidence="1">Belongs to the vitamin uptake transporter (VUT/ECF) (TC 2.A.88) family. Q precursor transporter subfamily.</text>
</comment>
<gene>
    <name evidence="2" type="ORF">A3SI_03910</name>
</gene>
<dbReference type="InterPro" id="IPR003744">
    <property type="entry name" value="YhhQ"/>
</dbReference>
<evidence type="ECO:0000256" key="1">
    <source>
        <dbReference type="HAMAP-Rule" id="MF_02088"/>
    </source>
</evidence>
<dbReference type="Proteomes" id="UP000005551">
    <property type="component" value="Unassembled WGS sequence"/>
</dbReference>
<feature type="transmembrane region" description="Helical" evidence="1">
    <location>
        <begin position="69"/>
        <end position="91"/>
    </location>
</feature>
<dbReference type="RefSeq" id="WP_009053609.1">
    <property type="nucleotide sequence ID" value="NZ_AJYA01000007.1"/>
</dbReference>
<sequence>MKPLEVFKEPETGDAEARYQSKKTNLFIILCGIFLTNAILAEIIGVKIFSGEYTLGLEPAGWTIFGDYVLDFNLTAGAVIWPIVFITTDIINEYYGKKGVRKISFITAFFIAYIFFVIVAVTNLPPAPFWLEVNSPDPAGQPFDIDYAFTVIFRQGLGIILGSLVAFLLGQLIDVYVFQKLRKFTGPKMIWLRATGSTLVSQFIDSFVVLVIAFYIFGNWSWAQVASVGIINYIYKFGVAVLLTPLLYVGHYLIDRYLGKDVAERMTAEASEDTSFFIELFSCFGLNPRSLLCSSDVYYWPAEAS</sequence>
<dbReference type="PANTHER" id="PTHR34300">
    <property type="entry name" value="QUEUOSINE PRECURSOR TRANSPORTER-RELATED"/>
    <property type="match status" value="1"/>
</dbReference>
<feature type="transmembrane region" description="Helical" evidence="1">
    <location>
        <begin position="103"/>
        <end position="124"/>
    </location>
</feature>